<dbReference type="PROSITE" id="PS50893">
    <property type="entry name" value="ABC_TRANSPORTER_2"/>
    <property type="match status" value="1"/>
</dbReference>
<dbReference type="InterPro" id="IPR043926">
    <property type="entry name" value="ABCG_dom"/>
</dbReference>
<dbReference type="AlphaFoldDB" id="A0AAD9DBA7"/>
<evidence type="ECO:0000256" key="1">
    <source>
        <dbReference type="ARBA" id="ARBA00004141"/>
    </source>
</evidence>
<dbReference type="InterPro" id="IPR027417">
    <property type="entry name" value="P-loop_NTPase"/>
</dbReference>
<evidence type="ECO:0000256" key="2">
    <source>
        <dbReference type="ARBA" id="ARBA00022448"/>
    </source>
</evidence>
<keyword evidence="6 8" id="KW-1133">Transmembrane helix</keyword>
<proteinExistence type="predicted"/>
<feature type="transmembrane region" description="Helical" evidence="8">
    <location>
        <begin position="618"/>
        <end position="635"/>
    </location>
</feature>
<dbReference type="Gene3D" id="3.40.50.300">
    <property type="entry name" value="P-loop containing nucleotide triphosphate hydrolases"/>
    <property type="match status" value="1"/>
</dbReference>
<dbReference type="Pfam" id="PF00005">
    <property type="entry name" value="ABC_tran"/>
    <property type="match status" value="2"/>
</dbReference>
<reference evidence="10" key="1">
    <citation type="submission" date="2023-06" db="EMBL/GenBank/DDBJ databases">
        <title>Survivors Of The Sea: Transcriptome response of Skeletonema marinoi to long-term dormancy.</title>
        <authorList>
            <person name="Pinder M.I.M."/>
            <person name="Kourtchenko O."/>
            <person name="Robertson E.K."/>
            <person name="Larsson T."/>
            <person name="Maumus F."/>
            <person name="Osuna-Cruz C.M."/>
            <person name="Vancaester E."/>
            <person name="Stenow R."/>
            <person name="Vandepoele K."/>
            <person name="Ploug H."/>
            <person name="Bruchert V."/>
            <person name="Godhe A."/>
            <person name="Topel M."/>
        </authorList>
    </citation>
    <scope>NUCLEOTIDE SEQUENCE</scope>
    <source>
        <strain evidence="10">R05AC</strain>
    </source>
</reference>
<keyword evidence="4" id="KW-0547">Nucleotide-binding</keyword>
<dbReference type="GO" id="GO:0140359">
    <property type="term" value="F:ABC-type transporter activity"/>
    <property type="evidence" value="ECO:0007669"/>
    <property type="project" value="InterPro"/>
</dbReference>
<dbReference type="InterPro" id="IPR003439">
    <property type="entry name" value="ABC_transporter-like_ATP-bd"/>
</dbReference>
<evidence type="ECO:0000259" key="9">
    <source>
        <dbReference type="PROSITE" id="PS50893"/>
    </source>
</evidence>
<name>A0AAD9DBA7_9STRA</name>
<feature type="domain" description="ABC transporter" evidence="9">
    <location>
        <begin position="101"/>
        <end position="376"/>
    </location>
</feature>
<evidence type="ECO:0000256" key="3">
    <source>
        <dbReference type="ARBA" id="ARBA00022692"/>
    </source>
</evidence>
<gene>
    <name evidence="10" type="ORF">QTG54_010011</name>
</gene>
<evidence type="ECO:0000313" key="10">
    <source>
        <dbReference type="EMBL" id="KAK1739468.1"/>
    </source>
</evidence>
<feature type="transmembrane region" description="Helical" evidence="8">
    <location>
        <begin position="722"/>
        <end position="741"/>
    </location>
</feature>
<evidence type="ECO:0000256" key="5">
    <source>
        <dbReference type="ARBA" id="ARBA00022840"/>
    </source>
</evidence>
<dbReference type="Proteomes" id="UP001224775">
    <property type="component" value="Unassembled WGS sequence"/>
</dbReference>
<comment type="subcellular location">
    <subcellularLocation>
        <location evidence="1">Membrane</location>
        <topology evidence="1">Multi-pass membrane protein</topology>
    </subcellularLocation>
</comment>
<dbReference type="InterPro" id="IPR017871">
    <property type="entry name" value="ABC_transporter-like_CS"/>
</dbReference>
<dbReference type="InterPro" id="IPR050352">
    <property type="entry name" value="ABCG_transporters"/>
</dbReference>
<dbReference type="GO" id="GO:0016020">
    <property type="term" value="C:membrane"/>
    <property type="evidence" value="ECO:0007669"/>
    <property type="project" value="UniProtKB-SubCell"/>
</dbReference>
<dbReference type="Pfam" id="PF01061">
    <property type="entry name" value="ABC2_membrane"/>
    <property type="match status" value="1"/>
</dbReference>
<feature type="transmembrane region" description="Helical" evidence="8">
    <location>
        <begin position="589"/>
        <end position="612"/>
    </location>
</feature>
<dbReference type="PANTHER" id="PTHR48041:SF139">
    <property type="entry name" value="PROTEIN SCARLET"/>
    <property type="match status" value="1"/>
</dbReference>
<dbReference type="PROSITE" id="PS00211">
    <property type="entry name" value="ABC_TRANSPORTER_1"/>
    <property type="match status" value="1"/>
</dbReference>
<accession>A0AAD9DBA7</accession>
<protein>
    <submittedName>
        <fullName evidence="10">ABC transporter, ABC-G family</fullName>
    </submittedName>
</protein>
<keyword evidence="3 8" id="KW-0812">Transmembrane</keyword>
<evidence type="ECO:0000256" key="6">
    <source>
        <dbReference type="ARBA" id="ARBA00022989"/>
    </source>
</evidence>
<evidence type="ECO:0000256" key="7">
    <source>
        <dbReference type="ARBA" id="ARBA00023136"/>
    </source>
</evidence>
<dbReference type="GO" id="GO:0005524">
    <property type="term" value="F:ATP binding"/>
    <property type="evidence" value="ECO:0007669"/>
    <property type="project" value="UniProtKB-KW"/>
</dbReference>
<dbReference type="InterPro" id="IPR013525">
    <property type="entry name" value="ABC2_TM"/>
</dbReference>
<evidence type="ECO:0000256" key="4">
    <source>
        <dbReference type="ARBA" id="ARBA00022741"/>
    </source>
</evidence>
<comment type="caution">
    <text evidence="10">The sequence shown here is derived from an EMBL/GenBank/DDBJ whole genome shotgun (WGS) entry which is preliminary data.</text>
</comment>
<dbReference type="SUPFAM" id="SSF52540">
    <property type="entry name" value="P-loop containing nucleoside triphosphate hydrolases"/>
    <property type="match status" value="1"/>
</dbReference>
<evidence type="ECO:0000313" key="11">
    <source>
        <dbReference type="Proteomes" id="UP001224775"/>
    </source>
</evidence>
<sequence>MHVTLVPDDVFKEETALLRMNTALMIQLLIGACALQYRYSHAAEKVDNNETTSTSINEEHSTHYERGGLRWCNLGVSVTSCPLTTAAMLDKYSNAASTIDSIYDDITKNNDHCLEDSSWLLHPTSGYVPRGSLCGIIGPSGAGKTTFLNSLGGATVNGGLHVTGTIYYDDGEQQQSQRLSQQNGDIAYLSQHDNFFAMLTPRETLEFAAKLQNQNKKIDDNKELVEKKLSSLGLLHVADRRIGDRTKLDGGGGGGGGFGLKKATKRAGGGAASGLSGGERRRLSVALELMTEPKIFLADEPTTGLDSSQAGKVVNLISKLAKDRNIPSICTLHQPKSSIWKMLDEFILLAPGGKMCYAGNRNDATAYFKEIGYECPHDTNPAEWFIDLVTIDTDDLEQGTKDIDRINFLHHRFLKSCTSLHAGDEQACLDKQQLATNSKDAGTDNRKMFSISRTLQRFGALFQRSLRQNIRNTRVLMLRLGAAVLQAKLFASIFKSVRHDKSLTKSIADRVALLTYGCINLSIMALMKTLDLFAKERGVVLREQMRSSYSSLEYLLAKVFAEMPLDASFALIFASVLKKLTGLRSSMGTLMKTYCLMTISSVSLGFAIGSIASTAETAMALGVPVLVILMVVGVINPSGVNTDEAPNLVMEWIKLFSPIKWAIEALVTAEFRGMTFEKDRDFWGNLKELPRMGGLAMVRDGDEVLDALGLGNANYNKIMSNLAKLTGSFLMFSWMGLAFGGPKFQQT</sequence>
<dbReference type="PANTHER" id="PTHR48041">
    <property type="entry name" value="ABC TRANSPORTER G FAMILY MEMBER 28"/>
    <property type="match status" value="1"/>
</dbReference>
<keyword evidence="7 8" id="KW-0472">Membrane</keyword>
<dbReference type="SMART" id="SM00382">
    <property type="entry name" value="AAA"/>
    <property type="match status" value="1"/>
</dbReference>
<organism evidence="10 11">
    <name type="scientific">Skeletonema marinoi</name>
    <dbReference type="NCBI Taxonomy" id="267567"/>
    <lineage>
        <taxon>Eukaryota</taxon>
        <taxon>Sar</taxon>
        <taxon>Stramenopiles</taxon>
        <taxon>Ochrophyta</taxon>
        <taxon>Bacillariophyta</taxon>
        <taxon>Coscinodiscophyceae</taxon>
        <taxon>Thalassiosirophycidae</taxon>
        <taxon>Thalassiosirales</taxon>
        <taxon>Skeletonemataceae</taxon>
        <taxon>Skeletonema</taxon>
        <taxon>Skeletonema marinoi-dohrnii complex</taxon>
    </lineage>
</organism>
<dbReference type="EMBL" id="JATAAI010000018">
    <property type="protein sequence ID" value="KAK1739468.1"/>
    <property type="molecule type" value="Genomic_DNA"/>
</dbReference>
<dbReference type="GO" id="GO:0016887">
    <property type="term" value="F:ATP hydrolysis activity"/>
    <property type="evidence" value="ECO:0007669"/>
    <property type="project" value="InterPro"/>
</dbReference>
<keyword evidence="2" id="KW-0813">Transport</keyword>
<keyword evidence="5" id="KW-0067">ATP-binding</keyword>
<dbReference type="Pfam" id="PF19055">
    <property type="entry name" value="ABC2_membrane_7"/>
    <property type="match status" value="1"/>
</dbReference>
<dbReference type="InterPro" id="IPR003593">
    <property type="entry name" value="AAA+_ATPase"/>
</dbReference>
<keyword evidence="11" id="KW-1185">Reference proteome</keyword>
<evidence type="ECO:0000256" key="8">
    <source>
        <dbReference type="SAM" id="Phobius"/>
    </source>
</evidence>